<evidence type="ECO:0000259" key="9">
    <source>
        <dbReference type="Pfam" id="PF01488"/>
    </source>
</evidence>
<dbReference type="CDD" id="cd01065">
    <property type="entry name" value="NAD_bind_Shikimate_DH"/>
    <property type="match status" value="1"/>
</dbReference>
<dbReference type="SUPFAM" id="SSF51735">
    <property type="entry name" value="NAD(P)-binding Rossmann-fold domains"/>
    <property type="match status" value="1"/>
</dbReference>
<feature type="binding site" evidence="8">
    <location>
        <position position="87"/>
    </location>
    <ligand>
        <name>NADP(+)</name>
        <dbReference type="ChEBI" id="CHEBI:58349"/>
    </ligand>
</feature>
<feature type="domain" description="Quinate/shikimate 5-dehydrogenase/glutamyl-tRNA reductase" evidence="9">
    <location>
        <begin position="123"/>
        <end position="196"/>
    </location>
</feature>
<comment type="subunit">
    <text evidence="8">Homodimer.</text>
</comment>
<dbReference type="Proteomes" id="UP001596116">
    <property type="component" value="Unassembled WGS sequence"/>
</dbReference>
<feature type="binding site" evidence="8">
    <location>
        <begin position="134"/>
        <end position="138"/>
    </location>
    <ligand>
        <name>NADP(+)</name>
        <dbReference type="ChEBI" id="CHEBI:58349"/>
    </ligand>
</feature>
<name>A0ABW1KW83_9PROT</name>
<feature type="domain" description="Shikimate dehydrogenase substrate binding N-terminal" evidence="10">
    <location>
        <begin position="14"/>
        <end position="97"/>
    </location>
</feature>
<dbReference type="NCBIfam" id="TIGR00507">
    <property type="entry name" value="aroE"/>
    <property type="match status" value="1"/>
</dbReference>
<comment type="pathway">
    <text evidence="1 8">Metabolic intermediate biosynthesis; chorismate biosynthesis; chorismate from D-erythrose 4-phosphate and phosphoenolpyruvate: step 4/7.</text>
</comment>
<evidence type="ECO:0000259" key="10">
    <source>
        <dbReference type="Pfam" id="PF08501"/>
    </source>
</evidence>
<sequence length="284" mass="30179">MAKTLEQTPILAGVVGHPVSHSLSPIIHTIWAQRAGIDGYYIPIAVPPDYDDFARVMESLRNVGFAGVNVTIPHKEHALRYADIVSDAARQPGAANMLTFSEDGCLAENSDITGFAEAVREKNSAPGTSALVLGAGGAARGVVLALKSLGLTDIRIANRTMERAKDLAGAFDLAVMDWKKKSEAIDNIDLLVNTTSLGMSGQPPLEIDISGLNPAAIVADIVYTPLKTALLEDAESKGHPIVDGLAMLMHQAVPGFQKWFGGHAQVDEALRAALVSELERRAKI</sequence>
<dbReference type="PANTHER" id="PTHR21089">
    <property type="entry name" value="SHIKIMATE DEHYDROGENASE"/>
    <property type="match status" value="1"/>
</dbReference>
<evidence type="ECO:0000256" key="4">
    <source>
        <dbReference type="ARBA" id="ARBA00022857"/>
    </source>
</evidence>
<feature type="binding site" evidence="8">
    <location>
        <position position="71"/>
    </location>
    <ligand>
        <name>shikimate</name>
        <dbReference type="ChEBI" id="CHEBI:36208"/>
    </ligand>
</feature>
<dbReference type="GO" id="GO:0004764">
    <property type="term" value="F:shikimate 3-dehydrogenase (NADP+) activity"/>
    <property type="evidence" value="ECO:0007669"/>
    <property type="project" value="UniProtKB-EC"/>
</dbReference>
<dbReference type="NCBIfam" id="NF001312">
    <property type="entry name" value="PRK00258.1-4"/>
    <property type="match status" value="1"/>
</dbReference>
<feature type="binding site" evidence="8">
    <location>
        <position position="251"/>
    </location>
    <ligand>
        <name>shikimate</name>
        <dbReference type="ChEBI" id="CHEBI:36208"/>
    </ligand>
</feature>
<keyword evidence="4 8" id="KW-0521">NADP</keyword>
<evidence type="ECO:0000256" key="8">
    <source>
        <dbReference type="HAMAP-Rule" id="MF_00222"/>
    </source>
</evidence>
<dbReference type="HAMAP" id="MF_00222">
    <property type="entry name" value="Shikimate_DH_AroE"/>
    <property type="match status" value="1"/>
</dbReference>
<dbReference type="EC" id="1.1.1.25" evidence="2 8"/>
<evidence type="ECO:0000313" key="11">
    <source>
        <dbReference type="EMBL" id="MFC6034943.1"/>
    </source>
</evidence>
<evidence type="ECO:0000256" key="6">
    <source>
        <dbReference type="ARBA" id="ARBA00023141"/>
    </source>
</evidence>
<keyword evidence="5 8" id="KW-0560">Oxidoreductase</keyword>
<reference evidence="11 12" key="1">
    <citation type="submission" date="2024-09" db="EMBL/GenBank/DDBJ databases">
        <authorList>
            <person name="Zhang Z.-H."/>
        </authorList>
    </citation>
    <scope>NUCLEOTIDE SEQUENCE [LARGE SCALE GENOMIC DNA]</scope>
    <source>
        <strain evidence="11 12">HHTR114</strain>
    </source>
</reference>
<protein>
    <recommendedName>
        <fullName evidence="2 8">Shikimate dehydrogenase (NADP(+))</fullName>
        <shortName evidence="8">SDH</shortName>
        <ecNumber evidence="2 8">1.1.1.25</ecNumber>
    </recommendedName>
</protein>
<comment type="caution">
    <text evidence="11">The sequence shown here is derived from an EMBL/GenBank/DDBJ whole genome shotgun (WGS) entry which is preliminary data.</text>
</comment>
<dbReference type="Pfam" id="PF08501">
    <property type="entry name" value="Shikimate_dh_N"/>
    <property type="match status" value="1"/>
</dbReference>
<evidence type="ECO:0000256" key="2">
    <source>
        <dbReference type="ARBA" id="ARBA00012962"/>
    </source>
</evidence>
<organism evidence="11 12">
    <name type="scientific">Hyphococcus aureus</name>
    <dbReference type="NCBI Taxonomy" id="2666033"/>
    <lineage>
        <taxon>Bacteria</taxon>
        <taxon>Pseudomonadati</taxon>
        <taxon>Pseudomonadota</taxon>
        <taxon>Alphaproteobacteria</taxon>
        <taxon>Parvularculales</taxon>
        <taxon>Parvularculaceae</taxon>
        <taxon>Hyphococcus</taxon>
    </lineage>
</organism>
<dbReference type="Pfam" id="PF01488">
    <property type="entry name" value="Shikimate_DH"/>
    <property type="match status" value="1"/>
</dbReference>
<evidence type="ECO:0000256" key="7">
    <source>
        <dbReference type="ARBA" id="ARBA00049442"/>
    </source>
</evidence>
<evidence type="ECO:0000256" key="5">
    <source>
        <dbReference type="ARBA" id="ARBA00023002"/>
    </source>
</evidence>
<feature type="active site" description="Proton acceptor" evidence="8">
    <location>
        <position position="75"/>
    </location>
</feature>
<feature type="binding site" evidence="8">
    <location>
        <begin position="158"/>
        <end position="163"/>
    </location>
    <ligand>
        <name>NADP(+)</name>
        <dbReference type="ChEBI" id="CHEBI:58349"/>
    </ligand>
</feature>
<dbReference type="RefSeq" id="WP_379879723.1">
    <property type="nucleotide sequence ID" value="NZ_JBHPON010000001.1"/>
</dbReference>
<dbReference type="Gene3D" id="3.40.50.10860">
    <property type="entry name" value="Leucine Dehydrogenase, chain A, domain 1"/>
    <property type="match status" value="1"/>
</dbReference>
<dbReference type="SUPFAM" id="SSF53223">
    <property type="entry name" value="Aminoacid dehydrogenase-like, N-terminal domain"/>
    <property type="match status" value="1"/>
</dbReference>
<dbReference type="InterPro" id="IPR036291">
    <property type="entry name" value="NAD(P)-bd_dom_sf"/>
</dbReference>
<comment type="catalytic activity">
    <reaction evidence="7 8">
        <text>shikimate + NADP(+) = 3-dehydroshikimate + NADPH + H(+)</text>
        <dbReference type="Rhea" id="RHEA:17737"/>
        <dbReference type="ChEBI" id="CHEBI:15378"/>
        <dbReference type="ChEBI" id="CHEBI:16630"/>
        <dbReference type="ChEBI" id="CHEBI:36208"/>
        <dbReference type="ChEBI" id="CHEBI:57783"/>
        <dbReference type="ChEBI" id="CHEBI:58349"/>
        <dbReference type="EC" id="1.1.1.25"/>
    </reaction>
</comment>
<dbReference type="EMBL" id="JBHPON010000001">
    <property type="protein sequence ID" value="MFC6034943.1"/>
    <property type="molecule type" value="Genomic_DNA"/>
</dbReference>
<dbReference type="Gene3D" id="3.40.50.720">
    <property type="entry name" value="NAD(P)-binding Rossmann-like Domain"/>
    <property type="match status" value="1"/>
</dbReference>
<keyword evidence="6 8" id="KW-0057">Aromatic amino acid biosynthesis</keyword>
<feature type="binding site" evidence="8">
    <location>
        <begin position="22"/>
        <end position="24"/>
    </location>
    <ligand>
        <name>shikimate</name>
        <dbReference type="ChEBI" id="CHEBI:36208"/>
    </ligand>
</feature>
<keyword evidence="3 8" id="KW-0028">Amino-acid biosynthesis</keyword>
<evidence type="ECO:0000256" key="1">
    <source>
        <dbReference type="ARBA" id="ARBA00004871"/>
    </source>
</evidence>
<accession>A0ABW1KW83</accession>
<dbReference type="PANTHER" id="PTHR21089:SF1">
    <property type="entry name" value="BIFUNCTIONAL 3-DEHYDROQUINATE DEHYDRATASE_SHIKIMATE DEHYDROGENASE, CHLOROPLASTIC"/>
    <property type="match status" value="1"/>
</dbReference>
<evidence type="ECO:0000256" key="3">
    <source>
        <dbReference type="ARBA" id="ARBA00022605"/>
    </source>
</evidence>
<feature type="binding site" evidence="8">
    <location>
        <position position="96"/>
    </location>
    <ligand>
        <name>shikimate</name>
        <dbReference type="ChEBI" id="CHEBI:36208"/>
    </ligand>
</feature>
<dbReference type="InterPro" id="IPR006151">
    <property type="entry name" value="Shikm_DH/Glu-tRNA_Rdtase"/>
</dbReference>
<feature type="binding site" evidence="8">
    <location>
        <position position="111"/>
    </location>
    <ligand>
        <name>shikimate</name>
        <dbReference type="ChEBI" id="CHEBI:36208"/>
    </ligand>
</feature>
<feature type="binding site" evidence="8">
    <location>
        <position position="221"/>
    </location>
    <ligand>
        <name>NADP(+)</name>
        <dbReference type="ChEBI" id="CHEBI:58349"/>
    </ligand>
</feature>
<gene>
    <name evidence="8" type="primary">aroE</name>
    <name evidence="11" type="ORF">ACFMB1_05270</name>
</gene>
<proteinExistence type="inferred from homology"/>
<evidence type="ECO:0000313" key="12">
    <source>
        <dbReference type="Proteomes" id="UP001596116"/>
    </source>
</evidence>
<comment type="function">
    <text evidence="8">Involved in the biosynthesis of the chorismate, which leads to the biosynthesis of aromatic amino acids. Catalyzes the reversible NADPH linked reduction of 3-dehydroshikimate (DHSA) to yield shikimate (SA).</text>
</comment>
<comment type="similarity">
    <text evidence="8">Belongs to the shikimate dehydrogenase family.</text>
</comment>
<dbReference type="InterPro" id="IPR013708">
    <property type="entry name" value="Shikimate_DH-bd_N"/>
</dbReference>
<dbReference type="InterPro" id="IPR022893">
    <property type="entry name" value="Shikimate_DH_fam"/>
</dbReference>
<feature type="binding site" evidence="8">
    <location>
        <position position="223"/>
    </location>
    <ligand>
        <name>shikimate</name>
        <dbReference type="ChEBI" id="CHEBI:36208"/>
    </ligand>
</feature>
<dbReference type="InterPro" id="IPR046346">
    <property type="entry name" value="Aminoacid_DH-like_N_sf"/>
</dbReference>
<feature type="binding site" evidence="8">
    <location>
        <position position="244"/>
    </location>
    <ligand>
        <name>NADP(+)</name>
        <dbReference type="ChEBI" id="CHEBI:58349"/>
    </ligand>
</feature>
<dbReference type="InterPro" id="IPR011342">
    <property type="entry name" value="Shikimate_DH"/>
</dbReference>
<keyword evidence="12" id="KW-1185">Reference proteome</keyword>